<reference key="2">
    <citation type="submission" date="2011-08" db="EMBL/GenBank/DDBJ databases">
        <title>Genome sequence of Naumovozyma castellii.</title>
        <authorList>
            <person name="Gordon J.L."/>
            <person name="Armisen D."/>
            <person name="Proux-Wera E."/>
            <person name="OhEigeartaigh S.S."/>
            <person name="Byrne K.P."/>
            <person name="Wolfe K.H."/>
        </authorList>
    </citation>
    <scope>NUCLEOTIDE SEQUENCE</scope>
    <source>
        <strain>Type strain:CBS 4309</strain>
    </source>
</reference>
<keyword evidence="9" id="KW-1185">Reference proteome</keyword>
<dbReference type="eggNOG" id="KOG1274">
    <property type="taxonomic scope" value="Eukaryota"/>
</dbReference>
<evidence type="ECO:0000313" key="8">
    <source>
        <dbReference type="EMBL" id="CCC67732.1"/>
    </source>
</evidence>
<evidence type="ECO:0000259" key="6">
    <source>
        <dbReference type="Pfam" id="PF12341"/>
    </source>
</evidence>
<dbReference type="GO" id="GO:0043596">
    <property type="term" value="C:nuclear replication fork"/>
    <property type="evidence" value="ECO:0007669"/>
    <property type="project" value="EnsemblFungi"/>
</dbReference>
<dbReference type="KEGG" id="ncs:NCAS_0A11740"/>
<organism evidence="8 9">
    <name type="scientific">Naumovozyma castellii</name>
    <name type="common">Yeast</name>
    <name type="synonym">Saccharomyces castellii</name>
    <dbReference type="NCBI Taxonomy" id="27288"/>
    <lineage>
        <taxon>Eukaryota</taxon>
        <taxon>Fungi</taxon>
        <taxon>Dikarya</taxon>
        <taxon>Ascomycota</taxon>
        <taxon>Saccharomycotina</taxon>
        <taxon>Saccharomycetes</taxon>
        <taxon>Saccharomycetales</taxon>
        <taxon>Saccharomycetaceae</taxon>
        <taxon>Naumovozyma</taxon>
    </lineage>
</organism>
<dbReference type="GO" id="GO:0006270">
    <property type="term" value="P:DNA replication initiation"/>
    <property type="evidence" value="ECO:0007669"/>
    <property type="project" value="EnsemblFungi"/>
</dbReference>
<evidence type="ECO:0000256" key="2">
    <source>
        <dbReference type="ARBA" id="ARBA00022574"/>
    </source>
</evidence>
<evidence type="ECO:0000313" key="9">
    <source>
        <dbReference type="Proteomes" id="UP000001640"/>
    </source>
</evidence>
<accession>G0V8D4</accession>
<evidence type="ECO:0000256" key="5">
    <source>
        <dbReference type="SAM" id="MobiDB-lite"/>
    </source>
</evidence>
<dbReference type="InParanoid" id="G0V8D4"/>
<keyword evidence="3" id="KW-0677">Repeat</keyword>
<proteinExistence type="predicted"/>
<feature type="compositionally biased region" description="Polar residues" evidence="5">
    <location>
        <begin position="380"/>
        <end position="390"/>
    </location>
</feature>
<dbReference type="PANTHER" id="PTHR19932">
    <property type="entry name" value="WD REPEAT AND HMG-BOX DNA BINDING PROTEIN"/>
    <property type="match status" value="1"/>
</dbReference>
<dbReference type="PANTHER" id="PTHR19932:SF10">
    <property type="entry name" value="WD REPEAT AND HMG-BOX DNA-BINDING PROTEIN 1"/>
    <property type="match status" value="1"/>
</dbReference>
<name>G0V8D4_NAUCA</name>
<dbReference type="HOGENOM" id="CLU_004219_2_0_1"/>
<dbReference type="InterPro" id="IPR036322">
    <property type="entry name" value="WD40_repeat_dom_sf"/>
</dbReference>
<dbReference type="InterPro" id="IPR022100">
    <property type="entry name" value="WDHD1/CFT4_beta-prop_2nd"/>
</dbReference>
<dbReference type="InterPro" id="IPR015943">
    <property type="entry name" value="WD40/YVTN_repeat-like_dom_sf"/>
</dbReference>
<dbReference type="InterPro" id="IPR048591">
    <property type="entry name" value="WDHD1/CFT4_hel"/>
</dbReference>
<dbReference type="EMBL" id="HE576752">
    <property type="protein sequence ID" value="CCC67732.1"/>
    <property type="molecule type" value="Genomic_DNA"/>
</dbReference>
<dbReference type="GO" id="GO:0034085">
    <property type="term" value="P:establishment of sister chromatid cohesion"/>
    <property type="evidence" value="ECO:0007669"/>
    <property type="project" value="EnsemblFungi"/>
</dbReference>
<dbReference type="STRING" id="1064592.G0V8D4"/>
<keyword evidence="4" id="KW-0539">Nucleus</keyword>
<dbReference type="AlphaFoldDB" id="G0V8D4"/>
<evidence type="ECO:0000259" key="7">
    <source>
        <dbReference type="Pfam" id="PF20946"/>
    </source>
</evidence>
<dbReference type="Proteomes" id="UP000001640">
    <property type="component" value="Chromosome 1"/>
</dbReference>
<dbReference type="GO" id="GO:0042802">
    <property type="term" value="F:identical protein binding"/>
    <property type="evidence" value="ECO:0007669"/>
    <property type="project" value="EnsemblFungi"/>
</dbReference>
<protein>
    <submittedName>
        <fullName evidence="8">Uncharacterized protein</fullName>
    </submittedName>
</protein>
<dbReference type="OMA" id="RYAHTNG"/>
<comment type="subcellular location">
    <subcellularLocation>
        <location evidence="1">Nucleus</location>
    </subcellularLocation>
</comment>
<sequence>MPTVVDKSVFDSSGKTLVSLTPDNNSLCVANKVGLTKILKINNPEEEPDILDVEKEITSIQCDSQSSFLMTTHNGDAYRYDFKTTKDQLLARFSLPVRDCTVVHGGKMGVFGGDDLELTLIELETDNFKKHSITVDEQISQLSYSSQTNILAVSFINGKIEFFSLTSTIPNKIHELPGYIMKTEYDDTFKDKLLTKMVDDFDDDSDLDDDEDTKVTDPEFCTNNRVCTRVSWHPRGQHFAIPCDDKSVKIFNIKDYLPIKTLINSSIAASNFIDLKFDPLHGNYIAGVDLNNQVNVWNWETSTVHYTKKLKEQVTNIVWRVQPDGKSLDLILGTWTGSIVTVQSVAESIKLTTSMQNLDESTDKSTVKNNLFVDSDSDNADSIPSHQTPNLVDGEAHEDDDVDIHNSDTENLFTQENIENKEAKRKYVFEDEGDDFIDDDDGAGYVQAKRPHLSNGKIVRGNNRSQPTYSATRFRYKPVSPGGTPFGNSDRRYLTMNNVGYVCTVRNNEQHSITVSFFDIGKYSEYHFEDLFGYDACCLTENGALFAQSKSGQLHYKPHETMHSNWTKLIPMQRGEKITSIAATPKRVFIGTSFGYLRTFNEYGVPLAIEKTIPIVALTAQDFKVFIVHYSLYHGVSYSLFEQSSTINKYYQRESPLPIALPQGDPDVDEEFDTKFSNFNPIGVKSLFFSNFGDPCIFGNDNVLLVLNKWRSNLESRWVPMLDTDMEVWKMAGGKKDTDVHVWPLGLNFDTMNCILVKGKHAWPEFPLPLPSEMEVRMPVLVKSQLLAEQEKKEEQQYDEDANKNEDKELTVPVNLAAEEESLRSKVLSDLLTDTLADSGEIYGNEQEILTALSGAYDKAILRLFAVACSDQNADKALSLVQELKQDRALNAAVKISERAEMMGLVKKINDMREARFDQQMNNM</sequence>
<dbReference type="GeneID" id="96901211"/>
<dbReference type="RefSeq" id="XP_003674113.1">
    <property type="nucleotide sequence ID" value="XM_003674065.1"/>
</dbReference>
<feature type="domain" description="WDHD1/CFT4 second beta-propeller" evidence="6">
    <location>
        <begin position="477"/>
        <end position="780"/>
    </location>
</feature>
<dbReference type="GO" id="GO:0000278">
    <property type="term" value="P:mitotic cell cycle"/>
    <property type="evidence" value="ECO:0007669"/>
    <property type="project" value="TreeGrafter"/>
</dbReference>
<dbReference type="GO" id="GO:0007064">
    <property type="term" value="P:mitotic sister chromatid cohesion"/>
    <property type="evidence" value="ECO:0007669"/>
    <property type="project" value="EnsemblFungi"/>
</dbReference>
<evidence type="ECO:0000256" key="3">
    <source>
        <dbReference type="ARBA" id="ARBA00022737"/>
    </source>
</evidence>
<dbReference type="OrthoDB" id="427368at2759"/>
<reference evidence="8 9" key="1">
    <citation type="journal article" date="2011" name="Proc. Natl. Acad. Sci. U.S.A.">
        <title>Evolutionary erosion of yeast sex chromosomes by mating-type switching accidents.</title>
        <authorList>
            <person name="Gordon J.L."/>
            <person name="Armisen D."/>
            <person name="Proux-Wera E."/>
            <person name="Oheigeartaigh S.S."/>
            <person name="Byrne K.P."/>
            <person name="Wolfe K.H."/>
        </authorList>
    </citation>
    <scope>NUCLEOTIDE SEQUENCE [LARGE SCALE GENOMIC DNA]</scope>
    <source>
        <strain evidence="9">ATCC 76901 / BCRC 22586 / CBS 4309 / NBRC 1992 / NRRL Y-12630</strain>
    </source>
</reference>
<keyword evidence="2" id="KW-0853">WD repeat</keyword>
<dbReference type="FunCoup" id="G0V8D4">
    <property type="interactions" value="396"/>
</dbReference>
<dbReference type="SUPFAM" id="SSF50978">
    <property type="entry name" value="WD40 repeat-like"/>
    <property type="match status" value="1"/>
</dbReference>
<feature type="domain" description="WDHD1/CFT4 helical bundle" evidence="7">
    <location>
        <begin position="817"/>
        <end position="919"/>
    </location>
</feature>
<dbReference type="Gene3D" id="2.130.10.10">
    <property type="entry name" value="YVTN repeat-like/Quinoprotein amine dehydrogenase"/>
    <property type="match status" value="2"/>
</dbReference>
<dbReference type="GO" id="GO:0000727">
    <property type="term" value="P:double-strand break repair via break-induced replication"/>
    <property type="evidence" value="ECO:0007669"/>
    <property type="project" value="EnsemblFungi"/>
</dbReference>
<feature type="region of interest" description="Disordered" evidence="5">
    <location>
        <begin position="375"/>
        <end position="398"/>
    </location>
</feature>
<dbReference type="Pfam" id="PF20946">
    <property type="entry name" value="Ctf4_C"/>
    <property type="match status" value="1"/>
</dbReference>
<evidence type="ECO:0000256" key="4">
    <source>
        <dbReference type="ARBA" id="ARBA00023242"/>
    </source>
</evidence>
<dbReference type="GO" id="GO:0003682">
    <property type="term" value="F:chromatin binding"/>
    <property type="evidence" value="ECO:0007669"/>
    <property type="project" value="EnsemblFungi"/>
</dbReference>
<evidence type="ECO:0000256" key="1">
    <source>
        <dbReference type="ARBA" id="ARBA00004123"/>
    </source>
</evidence>
<dbReference type="Pfam" id="PF12341">
    <property type="entry name" value="Mcl1_mid"/>
    <property type="match status" value="1"/>
</dbReference>
<gene>
    <name evidence="8" type="primary">NCAS0A11740</name>
    <name evidence="8" type="ordered locus">NCAS_0A11740</name>
</gene>